<evidence type="ECO:0000256" key="4">
    <source>
        <dbReference type="ARBA" id="ARBA00022840"/>
    </source>
</evidence>
<dbReference type="InterPro" id="IPR034646">
    <property type="entry name" value="ADCK3_dom"/>
</dbReference>
<dbReference type="AlphaFoldDB" id="A0A061AJ11"/>
<evidence type="ECO:0000256" key="1">
    <source>
        <dbReference type="ARBA" id="ARBA00009670"/>
    </source>
</evidence>
<sequence length="564" mass="63502">MVLISREVLFEIITVARSATRVATGSASLLQEQTCDFYKTSGLTKPLRVHDEMYDELHQKAAEIRDAEIHANVATSTSSTSSSASPTVTSTSGKRPTITPSTPPQPTSKREYSTDTKRKSAIPIDSKNEESRYSEMPTSKLQRLFHYGHLATSIGVNTASDSLRAVATGQRPSFRNAALSQKNISILGDKLRKMRGAALKVGQMMSIQDESFLPRELSDILKSVQNQGYFMPPRQLHRIMRDNIGSDWRDKFEAFEDVPIASASISQVHRAITKDGKPVAVKVQYPGVKDSIDSDMDSLLMIMTASRLLPKGMFAESSIGNARTELKWECDFLREAESIKKFGELLKDDPVFEVPKVYDELTTENIITMDWLDGTDIVRGEWDQETRNWLATNVMRLCLQEIAQFKFMQTDPNWANFLYNQETKKIQLLDFGASREYGDEFIHNYVTCLRAGVANDTATVAEYSKRLGYLTGLESQEMVDAHVESITTLGEPFAANGGKPYDFSKQDVTTRVKAKMGLMLRERLTPPPEETYSLHRKFSGVFLLCTRLQAEVPCEELLEKYFHD</sequence>
<dbReference type="GO" id="GO:0006744">
    <property type="term" value="P:ubiquinone biosynthetic process"/>
    <property type="evidence" value="ECO:0007669"/>
    <property type="project" value="TreeGrafter"/>
</dbReference>
<keyword evidence="2" id="KW-0808">Transferase</keyword>
<name>A0A061AJ11_CYBFA</name>
<feature type="compositionally biased region" description="Low complexity" evidence="5">
    <location>
        <begin position="73"/>
        <end position="100"/>
    </location>
</feature>
<feature type="compositionally biased region" description="Basic and acidic residues" evidence="5">
    <location>
        <begin position="108"/>
        <end position="118"/>
    </location>
</feature>
<dbReference type="GO" id="GO:0005524">
    <property type="term" value="F:ATP binding"/>
    <property type="evidence" value="ECO:0007669"/>
    <property type="project" value="UniProtKB-KW"/>
</dbReference>
<comment type="similarity">
    <text evidence="1">Belongs to the protein kinase superfamily. ADCK protein kinase family.</text>
</comment>
<dbReference type="PANTHER" id="PTHR43851">
    <property type="match status" value="1"/>
</dbReference>
<keyword evidence="3" id="KW-0547">Nucleotide-binding</keyword>
<feature type="domain" description="ABC1 atypical kinase-like" evidence="6">
    <location>
        <begin position="224"/>
        <end position="463"/>
    </location>
</feature>
<keyword evidence="4" id="KW-0067">ATP-binding</keyword>
<dbReference type="PANTHER" id="PTHR43851:SF3">
    <property type="entry name" value="COENZYME Q8"/>
    <property type="match status" value="1"/>
</dbReference>
<organism evidence="7">
    <name type="scientific">Cyberlindnera fabianii</name>
    <name type="common">Yeast</name>
    <name type="synonym">Hansenula fabianii</name>
    <dbReference type="NCBI Taxonomy" id="36022"/>
    <lineage>
        <taxon>Eukaryota</taxon>
        <taxon>Fungi</taxon>
        <taxon>Dikarya</taxon>
        <taxon>Ascomycota</taxon>
        <taxon>Saccharomycotina</taxon>
        <taxon>Saccharomycetes</taxon>
        <taxon>Phaffomycetales</taxon>
        <taxon>Phaffomycetaceae</taxon>
        <taxon>Cyberlindnera</taxon>
    </lineage>
</organism>
<protein>
    <submittedName>
        <fullName evidence="7">CYFA0S01e12288g1_1</fullName>
    </submittedName>
</protein>
<reference evidence="7" key="1">
    <citation type="journal article" date="2014" name="Genome Announc.">
        <title>Genome sequence of the yeast Cyberlindnera fabianii (Hansenula fabianii).</title>
        <authorList>
            <person name="Freel K.C."/>
            <person name="Sarilar V."/>
            <person name="Neuveglise C."/>
            <person name="Devillers H."/>
            <person name="Friedrich A."/>
            <person name="Schacherer J."/>
        </authorList>
    </citation>
    <scope>NUCLEOTIDE SEQUENCE</scope>
    <source>
        <strain evidence="7">YJS4271</strain>
    </source>
</reference>
<dbReference type="InterPro" id="IPR011009">
    <property type="entry name" value="Kinase-like_dom_sf"/>
</dbReference>
<dbReference type="EMBL" id="LK052886">
    <property type="protein sequence ID" value="CDR37566.1"/>
    <property type="molecule type" value="Genomic_DNA"/>
</dbReference>
<accession>A0A061AJ11</accession>
<evidence type="ECO:0000256" key="2">
    <source>
        <dbReference type="ARBA" id="ARBA00022679"/>
    </source>
</evidence>
<dbReference type="Pfam" id="PF03109">
    <property type="entry name" value="ABC1"/>
    <property type="match status" value="1"/>
</dbReference>
<proteinExistence type="inferred from homology"/>
<dbReference type="GO" id="GO:0016740">
    <property type="term" value="F:transferase activity"/>
    <property type="evidence" value="ECO:0007669"/>
    <property type="project" value="UniProtKB-KW"/>
</dbReference>
<feature type="region of interest" description="Disordered" evidence="5">
    <location>
        <begin position="72"/>
        <end position="135"/>
    </location>
</feature>
<dbReference type="InterPro" id="IPR051409">
    <property type="entry name" value="Atypical_kinase_ADCK"/>
</dbReference>
<dbReference type="VEuPathDB" id="FungiDB:BON22_0303"/>
<dbReference type="CDD" id="cd13970">
    <property type="entry name" value="ABC1_ADCK3"/>
    <property type="match status" value="1"/>
</dbReference>
<evidence type="ECO:0000259" key="6">
    <source>
        <dbReference type="Pfam" id="PF03109"/>
    </source>
</evidence>
<dbReference type="InterPro" id="IPR004147">
    <property type="entry name" value="ABC1_dom"/>
</dbReference>
<evidence type="ECO:0000256" key="5">
    <source>
        <dbReference type="SAM" id="MobiDB-lite"/>
    </source>
</evidence>
<evidence type="ECO:0000313" key="7">
    <source>
        <dbReference type="EMBL" id="CDR37566.1"/>
    </source>
</evidence>
<gene>
    <name evidence="7" type="ORF">CYFA0S_01e12288g</name>
</gene>
<dbReference type="OrthoDB" id="201153at2759"/>
<dbReference type="SUPFAM" id="SSF56112">
    <property type="entry name" value="Protein kinase-like (PK-like)"/>
    <property type="match status" value="1"/>
</dbReference>
<evidence type="ECO:0000256" key="3">
    <source>
        <dbReference type="ARBA" id="ARBA00022741"/>
    </source>
</evidence>
<dbReference type="PhylomeDB" id="A0A061AJ11"/>